<dbReference type="CDD" id="cd12108">
    <property type="entry name" value="Hr-like"/>
    <property type="match status" value="1"/>
</dbReference>
<dbReference type="OrthoDB" id="58416at2759"/>
<dbReference type="PANTHER" id="PTHR38048:SF2">
    <property type="entry name" value="HEMERYTHRIN-LIKE DOMAIN-CONTAINING PROTEIN"/>
    <property type="match status" value="1"/>
</dbReference>
<name>A0A9P4Y698_CRYP1</name>
<feature type="domain" description="Hemerythrin-like" evidence="1">
    <location>
        <begin position="43"/>
        <end position="166"/>
    </location>
</feature>
<dbReference type="Pfam" id="PF01814">
    <property type="entry name" value="Hemerythrin"/>
    <property type="match status" value="1"/>
</dbReference>
<evidence type="ECO:0000313" key="3">
    <source>
        <dbReference type="Proteomes" id="UP000803844"/>
    </source>
</evidence>
<dbReference type="Proteomes" id="UP000803844">
    <property type="component" value="Unassembled WGS sequence"/>
</dbReference>
<sequence>MASIQAQWADGPFELIPASTTGYKPGQRVKTSQQLAQEMIILHNIIIRGINSIYLQCVNVGRSPESVPDFVEYARLWQHPVHEHHDNEETIVFPRIEDLVGAPGLMTPNVEQHAAFHGGLDAFSTYIESVKNGSAKYDGGKIREIIDSFMPVLREHLYDEIQTLLALDRYEDKCDWAAWLRKVHAEIVAQMQADPSTKHTLMPMFMHLHDGTFDNDSLPVWPVLPWIAKVVISWIYDRKHKSWWRFAPCDISSRPQVLPFVD</sequence>
<protein>
    <recommendedName>
        <fullName evidence="1">Hemerythrin-like domain-containing protein</fullName>
    </recommendedName>
</protein>
<dbReference type="AlphaFoldDB" id="A0A9P4Y698"/>
<keyword evidence="3" id="KW-1185">Reference proteome</keyword>
<accession>A0A9P4Y698</accession>
<comment type="caution">
    <text evidence="2">The sequence shown here is derived from an EMBL/GenBank/DDBJ whole genome shotgun (WGS) entry which is preliminary data.</text>
</comment>
<evidence type="ECO:0000313" key="2">
    <source>
        <dbReference type="EMBL" id="KAF3767739.1"/>
    </source>
</evidence>
<dbReference type="Gene3D" id="1.20.120.520">
    <property type="entry name" value="nmb1532 protein domain like"/>
    <property type="match status" value="1"/>
</dbReference>
<organism evidence="2 3">
    <name type="scientific">Cryphonectria parasitica (strain ATCC 38755 / EP155)</name>
    <dbReference type="NCBI Taxonomy" id="660469"/>
    <lineage>
        <taxon>Eukaryota</taxon>
        <taxon>Fungi</taxon>
        <taxon>Dikarya</taxon>
        <taxon>Ascomycota</taxon>
        <taxon>Pezizomycotina</taxon>
        <taxon>Sordariomycetes</taxon>
        <taxon>Sordariomycetidae</taxon>
        <taxon>Diaporthales</taxon>
        <taxon>Cryphonectriaceae</taxon>
        <taxon>Cryphonectria-Endothia species complex</taxon>
        <taxon>Cryphonectria</taxon>
    </lineage>
</organism>
<proteinExistence type="predicted"/>
<dbReference type="InterPro" id="IPR012312">
    <property type="entry name" value="Hemerythrin-like"/>
</dbReference>
<evidence type="ECO:0000259" key="1">
    <source>
        <dbReference type="Pfam" id="PF01814"/>
    </source>
</evidence>
<reference evidence="2" key="1">
    <citation type="journal article" date="2020" name="Phytopathology">
        <title>Genome sequence of the chestnut blight fungus Cryphonectria parasitica EP155: A fundamental resource for an archetypical invasive plant pathogen.</title>
        <authorList>
            <person name="Crouch J.A."/>
            <person name="Dawe A."/>
            <person name="Aerts A."/>
            <person name="Barry K."/>
            <person name="Churchill A.C.L."/>
            <person name="Grimwood J."/>
            <person name="Hillman B."/>
            <person name="Milgroom M.G."/>
            <person name="Pangilinan J."/>
            <person name="Smith M."/>
            <person name="Salamov A."/>
            <person name="Schmutz J."/>
            <person name="Yadav J."/>
            <person name="Grigoriev I.V."/>
            <person name="Nuss D."/>
        </authorList>
    </citation>
    <scope>NUCLEOTIDE SEQUENCE</scope>
    <source>
        <strain evidence="2">EP155</strain>
    </source>
</reference>
<gene>
    <name evidence="2" type="ORF">M406DRAFT_41495</name>
</gene>
<dbReference type="GeneID" id="63841292"/>
<dbReference type="InterPro" id="IPR053206">
    <property type="entry name" value="Dimeric_xanthone_biosynth"/>
</dbReference>
<dbReference type="RefSeq" id="XP_040778700.1">
    <property type="nucleotide sequence ID" value="XM_040924163.1"/>
</dbReference>
<dbReference type="EMBL" id="MU032346">
    <property type="protein sequence ID" value="KAF3767739.1"/>
    <property type="molecule type" value="Genomic_DNA"/>
</dbReference>
<dbReference type="PANTHER" id="PTHR38048">
    <property type="entry name" value="EXPRESSED PROTEIN"/>
    <property type="match status" value="1"/>
</dbReference>